<reference evidence="1 2" key="1">
    <citation type="submission" date="2015-09" db="EMBL/GenBank/DDBJ databases">
        <title>Atta colombica WGS genome.</title>
        <authorList>
            <person name="Nygaard S."/>
            <person name="Hu H."/>
            <person name="Boomsma J."/>
            <person name="Zhang G."/>
        </authorList>
    </citation>
    <scope>NUCLEOTIDE SEQUENCE [LARGE SCALE GENOMIC DNA]</scope>
    <source>
        <strain evidence="1">Treedump-2</strain>
        <tissue evidence="1">Whole body</tissue>
    </source>
</reference>
<keyword evidence="2" id="KW-1185">Reference proteome</keyword>
<dbReference type="AlphaFoldDB" id="A0A151I5E8"/>
<evidence type="ECO:0000313" key="2">
    <source>
        <dbReference type="Proteomes" id="UP000078540"/>
    </source>
</evidence>
<name>A0A151I5E8_9HYME</name>
<gene>
    <name evidence="1" type="ORF">ALC53_04221</name>
</gene>
<proteinExistence type="predicted"/>
<dbReference type="EMBL" id="KQ976445">
    <property type="protein sequence ID" value="KYM86028.1"/>
    <property type="molecule type" value="Genomic_DNA"/>
</dbReference>
<accession>A0A151I5E8</accession>
<organism evidence="1 2">
    <name type="scientific">Atta colombica</name>
    <dbReference type="NCBI Taxonomy" id="520822"/>
    <lineage>
        <taxon>Eukaryota</taxon>
        <taxon>Metazoa</taxon>
        <taxon>Ecdysozoa</taxon>
        <taxon>Arthropoda</taxon>
        <taxon>Hexapoda</taxon>
        <taxon>Insecta</taxon>
        <taxon>Pterygota</taxon>
        <taxon>Neoptera</taxon>
        <taxon>Endopterygota</taxon>
        <taxon>Hymenoptera</taxon>
        <taxon>Apocrita</taxon>
        <taxon>Aculeata</taxon>
        <taxon>Formicoidea</taxon>
        <taxon>Formicidae</taxon>
        <taxon>Myrmicinae</taxon>
        <taxon>Atta</taxon>
    </lineage>
</organism>
<evidence type="ECO:0000313" key="1">
    <source>
        <dbReference type="EMBL" id="KYM86028.1"/>
    </source>
</evidence>
<dbReference type="Proteomes" id="UP000078540">
    <property type="component" value="Unassembled WGS sequence"/>
</dbReference>
<protein>
    <submittedName>
        <fullName evidence="1">Uncharacterized protein</fullName>
    </submittedName>
</protein>
<sequence>MYTFVLAPSPSSLPFPSRLKPPLISPGHPLRNVILVSQVVKSCWEIRRSFCFLGLVKYSGQDYQLDEVHYSLLDEKKAADLLLR</sequence>